<dbReference type="OMA" id="MTRMRVQ"/>
<dbReference type="STRING" id="296587.C1EBC9"/>
<dbReference type="Gene3D" id="1.50.40.10">
    <property type="entry name" value="Mitochondrial carrier domain"/>
    <property type="match status" value="1"/>
</dbReference>
<accession>C1EBC9</accession>
<dbReference type="EMBL" id="CP001328">
    <property type="protein sequence ID" value="ACO65362.1"/>
    <property type="molecule type" value="Genomic_DNA"/>
</dbReference>
<gene>
    <name evidence="8" type="ORF">MICPUN_108700</name>
</gene>
<dbReference type="Pfam" id="PF00153">
    <property type="entry name" value="Mito_carr"/>
    <property type="match status" value="3"/>
</dbReference>
<keyword evidence="3 6" id="KW-0812">Transmembrane</keyword>
<keyword evidence="5 6" id="KW-0472">Membrane</keyword>
<evidence type="ECO:0000313" key="9">
    <source>
        <dbReference type="Proteomes" id="UP000002009"/>
    </source>
</evidence>
<reference evidence="8 9" key="1">
    <citation type="journal article" date="2009" name="Science">
        <title>Green evolution and dynamic adaptations revealed by genomes of the marine picoeukaryotes Micromonas.</title>
        <authorList>
            <person name="Worden A.Z."/>
            <person name="Lee J.H."/>
            <person name="Mock T."/>
            <person name="Rouze P."/>
            <person name="Simmons M.P."/>
            <person name="Aerts A.L."/>
            <person name="Allen A.E."/>
            <person name="Cuvelier M.L."/>
            <person name="Derelle E."/>
            <person name="Everett M.V."/>
            <person name="Foulon E."/>
            <person name="Grimwood J."/>
            <person name="Gundlach H."/>
            <person name="Henrissat B."/>
            <person name="Napoli C."/>
            <person name="McDonald S.M."/>
            <person name="Parker M.S."/>
            <person name="Rombauts S."/>
            <person name="Salamov A."/>
            <person name="Von Dassow P."/>
            <person name="Badger J.H."/>
            <person name="Coutinho P.M."/>
            <person name="Demir E."/>
            <person name="Dubchak I."/>
            <person name="Gentemann C."/>
            <person name="Eikrem W."/>
            <person name="Gready J.E."/>
            <person name="John U."/>
            <person name="Lanier W."/>
            <person name="Lindquist E.A."/>
            <person name="Lucas S."/>
            <person name="Mayer K.F."/>
            <person name="Moreau H."/>
            <person name="Not F."/>
            <person name="Otillar R."/>
            <person name="Panaud O."/>
            <person name="Pangilinan J."/>
            <person name="Paulsen I."/>
            <person name="Piegu B."/>
            <person name="Poliakov A."/>
            <person name="Robbens S."/>
            <person name="Schmutz J."/>
            <person name="Toulza E."/>
            <person name="Wyss T."/>
            <person name="Zelensky A."/>
            <person name="Zhou K."/>
            <person name="Armbrust E.V."/>
            <person name="Bhattacharya D."/>
            <person name="Goodenough U.W."/>
            <person name="Van de Peer Y."/>
            <person name="Grigoriev I.V."/>
        </authorList>
    </citation>
    <scope>NUCLEOTIDE SEQUENCE [LARGE SCALE GENOMIC DNA]</scope>
    <source>
        <strain evidence="9">RCC299 / NOUM17</strain>
    </source>
</reference>
<evidence type="ECO:0000256" key="4">
    <source>
        <dbReference type="ARBA" id="ARBA00022737"/>
    </source>
</evidence>
<dbReference type="InParanoid" id="C1EBC9"/>
<dbReference type="Proteomes" id="UP000002009">
    <property type="component" value="Chromosome 7"/>
</dbReference>
<dbReference type="GO" id="GO:0016020">
    <property type="term" value="C:membrane"/>
    <property type="evidence" value="ECO:0007669"/>
    <property type="project" value="UniProtKB-SubCell"/>
</dbReference>
<dbReference type="PANTHER" id="PTHR24089">
    <property type="entry name" value="SOLUTE CARRIER FAMILY 25"/>
    <property type="match status" value="1"/>
</dbReference>
<dbReference type="AlphaFoldDB" id="C1EBC9"/>
<dbReference type="InterPro" id="IPR023395">
    <property type="entry name" value="MCP_dom_sf"/>
</dbReference>
<comment type="similarity">
    <text evidence="7">Belongs to the mitochondrial carrier (TC 2.A.29) family.</text>
</comment>
<comment type="subcellular location">
    <subcellularLocation>
        <location evidence="1">Membrane</location>
        <topology evidence="1">Multi-pass membrane protein</topology>
    </subcellularLocation>
</comment>
<dbReference type="SUPFAM" id="SSF103506">
    <property type="entry name" value="Mitochondrial carrier"/>
    <property type="match status" value="1"/>
</dbReference>
<evidence type="ECO:0000256" key="3">
    <source>
        <dbReference type="ARBA" id="ARBA00022692"/>
    </source>
</evidence>
<dbReference type="PRINTS" id="PR00926">
    <property type="entry name" value="MITOCARRIER"/>
</dbReference>
<organism evidence="8 9">
    <name type="scientific">Micromonas commoda (strain RCC299 / NOUM17 / CCMP2709)</name>
    <name type="common">Picoplanktonic green alga</name>
    <dbReference type="NCBI Taxonomy" id="296587"/>
    <lineage>
        <taxon>Eukaryota</taxon>
        <taxon>Viridiplantae</taxon>
        <taxon>Chlorophyta</taxon>
        <taxon>Mamiellophyceae</taxon>
        <taxon>Mamiellales</taxon>
        <taxon>Mamiellaceae</taxon>
        <taxon>Micromonas</taxon>
    </lineage>
</organism>
<sequence>MVSLLAARRGPNGSSRDAVTYEEFRRYAALLPDAQLRSGNAVWDWLAAAAPEREHVKPRGQRRKQLFAGGLAGIVGRTAVAPLDRARTIIQDMGLVRGPASSMLDKSGIVHTTKPPNAAQVCRDVLRNEGPAGLFRGNMVSALKVVPANALQFAIFHKMKDDFLRARSDKDTGAPAEQLLLEERLASGAVAGALSTAACYPLDTLKSQMAVAGGLRGSVVTAATQLFREQGGLKAFYKGIGPTLLCDVIGSALGFTLYETFQTMYREANGGRKPNPLEKGALGGLGACVSLTLTMPLEVVMTRMRVQGLGHRPVLYKNALECLKLSVQREGLKSLWLGTGAAYVKIFPQLAITYFVFELASEQLGVGGLGRYERSKPVRNKAVDEGKPPGPVAA</sequence>
<dbReference type="eggNOG" id="KOG0752">
    <property type="taxonomic scope" value="Eukaryota"/>
</dbReference>
<keyword evidence="4" id="KW-0677">Repeat</keyword>
<dbReference type="GeneID" id="8245394"/>
<dbReference type="InterPro" id="IPR018108">
    <property type="entry name" value="MCP_transmembrane"/>
</dbReference>
<evidence type="ECO:0000313" key="8">
    <source>
        <dbReference type="EMBL" id="ACO65362.1"/>
    </source>
</evidence>
<dbReference type="KEGG" id="mis:MICPUN_108700"/>
<dbReference type="OrthoDB" id="270584at2759"/>
<protein>
    <submittedName>
        <fullName evidence="8">Mitochondrial carrier family</fullName>
    </submittedName>
</protein>
<feature type="repeat" description="Solcar" evidence="6">
    <location>
        <begin position="60"/>
        <end position="162"/>
    </location>
</feature>
<proteinExistence type="inferred from homology"/>
<dbReference type="RefSeq" id="XP_002504104.1">
    <property type="nucleotide sequence ID" value="XM_002504058.1"/>
</dbReference>
<evidence type="ECO:0000256" key="7">
    <source>
        <dbReference type="RuleBase" id="RU000488"/>
    </source>
</evidence>
<evidence type="ECO:0000256" key="1">
    <source>
        <dbReference type="ARBA" id="ARBA00004141"/>
    </source>
</evidence>
<name>C1EBC9_MICCC</name>
<feature type="repeat" description="Solcar" evidence="6">
    <location>
        <begin position="274"/>
        <end position="363"/>
    </location>
</feature>
<keyword evidence="9" id="KW-1185">Reference proteome</keyword>
<dbReference type="InterPro" id="IPR002067">
    <property type="entry name" value="MCP"/>
</dbReference>
<dbReference type="PROSITE" id="PS50920">
    <property type="entry name" value="SOLCAR"/>
    <property type="match status" value="3"/>
</dbReference>
<dbReference type="GO" id="GO:0055085">
    <property type="term" value="P:transmembrane transport"/>
    <property type="evidence" value="ECO:0007669"/>
    <property type="project" value="InterPro"/>
</dbReference>
<evidence type="ECO:0000256" key="2">
    <source>
        <dbReference type="ARBA" id="ARBA00022448"/>
    </source>
</evidence>
<feature type="repeat" description="Solcar" evidence="6">
    <location>
        <begin position="177"/>
        <end position="264"/>
    </location>
</feature>
<evidence type="ECO:0000256" key="6">
    <source>
        <dbReference type="PROSITE-ProRule" id="PRU00282"/>
    </source>
</evidence>
<evidence type="ECO:0000256" key="5">
    <source>
        <dbReference type="ARBA" id="ARBA00023136"/>
    </source>
</evidence>
<keyword evidence="2 7" id="KW-0813">Transport</keyword>